<name>A0A5J4P4S6_9ZZZZ</name>
<gene>
    <name evidence="1" type="ORF">EZS27_044367</name>
</gene>
<comment type="caution">
    <text evidence="1">The sequence shown here is derived from an EMBL/GenBank/DDBJ whole genome shotgun (WGS) entry which is preliminary data.</text>
</comment>
<organism evidence="1">
    <name type="scientific">termite gut metagenome</name>
    <dbReference type="NCBI Taxonomy" id="433724"/>
    <lineage>
        <taxon>unclassified sequences</taxon>
        <taxon>metagenomes</taxon>
        <taxon>organismal metagenomes</taxon>
    </lineage>
</organism>
<evidence type="ECO:0008006" key="2">
    <source>
        <dbReference type="Google" id="ProtNLM"/>
    </source>
</evidence>
<evidence type="ECO:0000313" key="1">
    <source>
        <dbReference type="EMBL" id="KAA6303990.1"/>
    </source>
</evidence>
<accession>A0A5J4P4S6</accession>
<reference evidence="1" key="1">
    <citation type="submission" date="2019-03" db="EMBL/GenBank/DDBJ databases">
        <title>Single cell metagenomics reveals metabolic interactions within the superorganism composed of flagellate Streblomastix strix and complex community of Bacteroidetes bacteria on its surface.</title>
        <authorList>
            <person name="Treitli S.C."/>
            <person name="Kolisko M."/>
            <person name="Husnik F."/>
            <person name="Keeling P."/>
            <person name="Hampl V."/>
        </authorList>
    </citation>
    <scope>NUCLEOTIDE SEQUENCE</scope>
    <source>
        <strain evidence="1">STM</strain>
    </source>
</reference>
<sequence>FHLIGDLMPIFKQTAVILKENGCFGFTYESIRNDMDSYTKSAVEGICEKQNLQSGIMVFRHSDEYITKILAMNGFSILKKIEFTAFTDERNRTKTYFTGIIVRKQKH</sequence>
<proteinExistence type="predicted"/>
<feature type="non-terminal residue" evidence="1">
    <location>
        <position position="1"/>
    </location>
</feature>
<dbReference type="AlphaFoldDB" id="A0A5J4P4S6"/>
<protein>
    <recommendedName>
        <fullName evidence="2">Ubiquinone/menaquinone biosynthesis C-methyltransferase UbiE</fullName>
    </recommendedName>
</protein>
<dbReference type="EMBL" id="SNRY01011885">
    <property type="protein sequence ID" value="KAA6303990.1"/>
    <property type="molecule type" value="Genomic_DNA"/>
</dbReference>